<dbReference type="AlphaFoldDB" id="A0A2M8PYE8"/>
<dbReference type="Pfam" id="PF11290">
    <property type="entry name" value="DUF3090"/>
    <property type="match status" value="1"/>
</dbReference>
<gene>
    <name evidence="2" type="ORF">CUN50_03645</name>
</gene>
<dbReference type="Proteomes" id="UP000228947">
    <property type="component" value="Unassembled WGS sequence"/>
</dbReference>
<comment type="caution">
    <text evidence="2">The sequence shown here is derived from an EMBL/GenBank/DDBJ whole genome shotgun (WGS) entry which is preliminary data.</text>
</comment>
<name>A0A2M8PYE8_9CHLR</name>
<feature type="coiled-coil region" evidence="1">
    <location>
        <begin position="41"/>
        <end position="68"/>
    </location>
</feature>
<evidence type="ECO:0000256" key="1">
    <source>
        <dbReference type="SAM" id="Coils"/>
    </source>
</evidence>
<reference evidence="2 3" key="1">
    <citation type="submission" date="2017-11" db="EMBL/GenBank/DDBJ databases">
        <title>Evolution of Phototrophy in the Chloroflexi Phylum Driven by Horizontal Gene Transfer.</title>
        <authorList>
            <person name="Ward L.M."/>
            <person name="Hemp J."/>
            <person name="Shih P.M."/>
            <person name="Mcglynn S.E."/>
            <person name="Fischer W."/>
        </authorList>
    </citation>
    <scope>NUCLEOTIDE SEQUENCE [LARGE SCALE GENOMIC DNA]</scope>
    <source>
        <strain evidence="2">CP1_1M</strain>
    </source>
</reference>
<protein>
    <submittedName>
        <fullName evidence="2">DUF3090 domain-containing protein</fullName>
    </submittedName>
</protein>
<dbReference type="InterPro" id="IPR021441">
    <property type="entry name" value="DUF3090"/>
</dbReference>
<dbReference type="EMBL" id="PGTL01000014">
    <property type="protein sequence ID" value="PJF42540.1"/>
    <property type="molecule type" value="Genomic_DNA"/>
</dbReference>
<evidence type="ECO:0000313" key="2">
    <source>
        <dbReference type="EMBL" id="PJF42540.1"/>
    </source>
</evidence>
<sequence length="164" mass="18726">MELELDPIEFVTIGTVGPRGRRVFYLQAGYHNQLISLIIEKEQARAIAESLREMLDELKSRNSGLSDDTPDMARMNMNLRDPIEARFRVARIGIGYNQERDRVLLVVQEQVDEGRSTTSSVSPSVVRIWGTRLQMRALSLHAMDVVKQGRPNPSHNGHILNYWI</sequence>
<keyword evidence="1" id="KW-0175">Coiled coil</keyword>
<proteinExistence type="predicted"/>
<evidence type="ECO:0000313" key="3">
    <source>
        <dbReference type="Proteomes" id="UP000228947"/>
    </source>
</evidence>
<organism evidence="2 3">
    <name type="scientific">Candidatus Thermofonsia Clade 1 bacterium</name>
    <dbReference type="NCBI Taxonomy" id="2364210"/>
    <lineage>
        <taxon>Bacteria</taxon>
        <taxon>Bacillati</taxon>
        <taxon>Chloroflexota</taxon>
        <taxon>Candidatus Thermofontia</taxon>
        <taxon>Candidatus Thermofonsia Clade 1</taxon>
    </lineage>
</organism>
<accession>A0A2M8PYE8</accession>
<dbReference type="NCBIfam" id="TIGR03847">
    <property type="entry name" value="conserved hypothetical protein"/>
    <property type="match status" value="1"/>
</dbReference>